<dbReference type="RefSeq" id="WP_344007111.1">
    <property type="nucleotide sequence ID" value="NZ_BAAAMY010000005.1"/>
</dbReference>
<evidence type="ECO:0000313" key="1">
    <source>
        <dbReference type="EMBL" id="GAA1920125.1"/>
    </source>
</evidence>
<organism evidence="1 2">
    <name type="scientific">Nocardioides lentus</name>
    <dbReference type="NCBI Taxonomy" id="338077"/>
    <lineage>
        <taxon>Bacteria</taxon>
        <taxon>Bacillati</taxon>
        <taxon>Actinomycetota</taxon>
        <taxon>Actinomycetes</taxon>
        <taxon>Propionibacteriales</taxon>
        <taxon>Nocardioidaceae</taxon>
        <taxon>Nocardioides</taxon>
    </lineage>
</organism>
<reference evidence="2" key="1">
    <citation type="journal article" date="2019" name="Int. J. Syst. Evol. Microbiol.">
        <title>The Global Catalogue of Microorganisms (GCM) 10K type strain sequencing project: providing services to taxonomists for standard genome sequencing and annotation.</title>
        <authorList>
            <consortium name="The Broad Institute Genomics Platform"/>
            <consortium name="The Broad Institute Genome Sequencing Center for Infectious Disease"/>
            <person name="Wu L."/>
            <person name="Ma J."/>
        </authorList>
    </citation>
    <scope>NUCLEOTIDE SEQUENCE [LARGE SCALE GENOMIC DNA]</scope>
    <source>
        <strain evidence="2">JCM 14046</strain>
    </source>
</reference>
<proteinExistence type="predicted"/>
<accession>A0ABP5AQN5</accession>
<protein>
    <submittedName>
        <fullName evidence="1">Exopolysaccharide biosynthesis protein VpsH</fullName>
    </submittedName>
</protein>
<dbReference type="InterPro" id="IPR053158">
    <property type="entry name" value="CapK_Type1_Caps_Biosynth"/>
</dbReference>
<name>A0ABP5AQN5_9ACTN</name>
<dbReference type="EMBL" id="BAAAMY010000005">
    <property type="protein sequence ID" value="GAA1920125.1"/>
    <property type="molecule type" value="Genomic_DNA"/>
</dbReference>
<dbReference type="PANTHER" id="PTHR36932">
    <property type="entry name" value="CAPSULAR POLYSACCHARIDE BIOSYNTHESIS PROTEIN"/>
    <property type="match status" value="1"/>
</dbReference>
<sequence length="443" mass="47461">MPSSAPLSLQHRLRTAHPLAPGMRRTLARLDRASTDEVRAFQERRLRALVRWAAARSPYHRAWFAEHDVSPADVRTLADLPRLPLLRRADLVEGAERFLAYPRRLVWPSRSSGTSGSVVTVYRTPGSSAYELAALQRQWGWFGVPPGARRLAIRAAGADASQVAAGGPVTREVPGARQLLLSGYDVARADPARLLAEVRAFAPDAVEGWPSAITALATLLLERGETLPVRAVITSSEVMTAAQRELMGAAYAAPVVDHYGQTERVTLAGTCEAGGYHLFDDYAITELLPVPGERERWEIVGTPLHNWGFPLLRYATGDLVGPAPAGPCPCGRGFARLGAVAGRAEDAFTSADGRPLPLPGTVVDAVRGLREVQIAQLAPGRFEVRMVPGAGAGDDVLAAARADVLAAVERYFGPGQQVGFAVLDRIPRSASGKLRPAVVERAP</sequence>
<dbReference type="PANTHER" id="PTHR36932:SF1">
    <property type="entry name" value="CAPSULAR POLYSACCHARIDE BIOSYNTHESIS PROTEIN"/>
    <property type="match status" value="1"/>
</dbReference>
<keyword evidence="2" id="KW-1185">Reference proteome</keyword>
<dbReference type="InterPro" id="IPR042099">
    <property type="entry name" value="ANL_N_sf"/>
</dbReference>
<dbReference type="SUPFAM" id="SSF56801">
    <property type="entry name" value="Acetyl-CoA synthetase-like"/>
    <property type="match status" value="1"/>
</dbReference>
<dbReference type="Proteomes" id="UP001501612">
    <property type="component" value="Unassembled WGS sequence"/>
</dbReference>
<comment type="caution">
    <text evidence="1">The sequence shown here is derived from an EMBL/GenBank/DDBJ whole genome shotgun (WGS) entry which is preliminary data.</text>
</comment>
<gene>
    <name evidence="1" type="primary">vpsH</name>
    <name evidence="1" type="ORF">GCM10009737_22050</name>
</gene>
<evidence type="ECO:0000313" key="2">
    <source>
        <dbReference type="Proteomes" id="UP001501612"/>
    </source>
</evidence>
<dbReference type="Gene3D" id="3.40.50.12780">
    <property type="entry name" value="N-terminal domain of ligase-like"/>
    <property type="match status" value="1"/>
</dbReference>